<dbReference type="VEuPathDB" id="TriTrypDB:C4B63_102g45"/>
<feature type="region of interest" description="Disordered" evidence="12">
    <location>
        <begin position="596"/>
        <end position="623"/>
    </location>
</feature>
<dbReference type="VEuPathDB" id="TriTrypDB:BCY84_11445"/>
<proteinExistence type="inferred from homology"/>
<dbReference type="GO" id="GO:0005524">
    <property type="term" value="F:ATP binding"/>
    <property type="evidence" value="ECO:0007669"/>
    <property type="project" value="UniProtKB-UniRule"/>
</dbReference>
<dbReference type="FunFam" id="1.10.510.10:FF:001112">
    <property type="entry name" value="Serine/threonine-protein kinase, putative"/>
    <property type="match status" value="1"/>
</dbReference>
<sequence length="989" mass="110210">MSVGGGSLIRSEMVSSRSFRSLREAGNVDVSLERCASACSDFKNNHADDSGRVISQWDRFPRSHQIGTGSFGNVFLCHDMLPGSPWYRQPVAVKAVPLDALTDSGVMLAMNEVAILRHLRHPNILHYIDSFLDEEKQMCLVSEYAEGGDLTFLLRRSWELSGGSNNKGSCHSHQWEEHEREDMREGSQSAHLASGSKNILTTRSAVSVLDDTQHGQARPYNWIESYRITDIVRQCLEALSYLHQCYIIHRDVKAANIYMTKNGSVKLGDFGASKLVNLTDPLANTFIGTPFYLCPELCLGEPYSFGADVWALGVLTYEMYCLKLPFVADNVLAQIHVVTEGQYDREALYRAHTFSPSDLQSLETKYGAAFTQQERSLHMLVTALVERMLVVYALERPSASQLLREFFFADPHSGSLGTVSRPISRESLPRLDSSNTRESASQGLISRCLTSTTESNTETREATIEAAALIASSVSQSYGTLLEKLPKERRNDIIQAASRSASLAGCLRRGSSALQATIDAVELGDTVCLASHEVISETVDKIPWLRHAEAFSLLTLHEGHEDDVVQVDWIDEEHFSLLTPRKRRCLSLSCARPDGDKEMDLPETRGLTPTAGRKMAGRGEDAEETRAVATPAIHTFHVDEKVRSPPGSVGRCQGLSTEALEKILRKKIMASYVHRQWRLKAMREAYAVHEEERSSLRAELNELYAKSFFEERRGMMTCGEDMEMSSTMNMPGNLESTQSPHSIAAAASLFVMDATLGPVIGGDFTKTAGIERTLRRLTASPGYSTTGYRDGNTSLLTNEVVRIARDAAAVAERCKKWAVQPPARLDFSKRQLDEVDRRSASSVTDSERGRNMEVYDTPVTLCILPDESYITRQHKSPPPPPVSGSAVAVGSLVLPMTVTMKPISRRTRLDGIIWRVKATLKAHGLDHVLFFPLDIDNANEVDAEELGIRYLDCVGDIIEISEASDWYYVRRDWYQRKGLPWMQLYMVIQ</sequence>
<keyword evidence="6 14" id="KW-0418">Kinase</keyword>
<keyword evidence="3 14" id="KW-0723">Serine/threonine-protein kinase</keyword>
<organism evidence="14 15">
    <name type="scientific">Trypanosoma cruzi</name>
    <dbReference type="NCBI Taxonomy" id="5693"/>
    <lineage>
        <taxon>Eukaryota</taxon>
        <taxon>Discoba</taxon>
        <taxon>Euglenozoa</taxon>
        <taxon>Kinetoplastea</taxon>
        <taxon>Metakinetoplastina</taxon>
        <taxon>Trypanosomatida</taxon>
        <taxon>Trypanosomatidae</taxon>
        <taxon>Trypanosoma</taxon>
        <taxon>Schizotrypanum</taxon>
    </lineage>
</organism>
<keyword evidence="11" id="KW-0175">Coiled coil</keyword>
<dbReference type="VEuPathDB" id="TriTrypDB:TCDM_05588"/>
<evidence type="ECO:0000256" key="3">
    <source>
        <dbReference type="ARBA" id="ARBA00022527"/>
    </source>
</evidence>
<evidence type="ECO:0000256" key="9">
    <source>
        <dbReference type="ARBA" id="ARBA00048679"/>
    </source>
</evidence>
<dbReference type="InterPro" id="IPR050660">
    <property type="entry name" value="NEK_Ser/Thr_kinase"/>
</dbReference>
<dbReference type="InterPro" id="IPR000719">
    <property type="entry name" value="Prot_kinase_dom"/>
</dbReference>
<dbReference type="SMART" id="SM00220">
    <property type="entry name" value="S_TKc"/>
    <property type="match status" value="1"/>
</dbReference>
<evidence type="ECO:0000256" key="5">
    <source>
        <dbReference type="ARBA" id="ARBA00022741"/>
    </source>
</evidence>
<evidence type="ECO:0000256" key="12">
    <source>
        <dbReference type="SAM" id="MobiDB-lite"/>
    </source>
</evidence>
<dbReference type="VEuPathDB" id="TriTrypDB:TcCL_ESM12161"/>
<dbReference type="SUPFAM" id="SSF56112">
    <property type="entry name" value="Protein kinase-like (PK-like)"/>
    <property type="match status" value="1"/>
</dbReference>
<keyword evidence="5 10" id="KW-0547">Nucleotide-binding</keyword>
<feature type="coiled-coil region" evidence="11">
    <location>
        <begin position="679"/>
        <end position="706"/>
    </location>
</feature>
<feature type="compositionally biased region" description="Polar residues" evidence="12">
    <location>
        <begin position="163"/>
        <end position="172"/>
    </location>
</feature>
<dbReference type="AlphaFoldDB" id="A0A2V2URU9"/>
<evidence type="ECO:0000313" key="14">
    <source>
        <dbReference type="EMBL" id="PWU87077.1"/>
    </source>
</evidence>
<reference evidence="14 15" key="1">
    <citation type="journal article" date="2018" name="Microb. Genom.">
        <title>Expanding an expanded genome: long-read sequencing of Trypanosoma cruzi.</title>
        <authorList>
            <person name="Berna L."/>
            <person name="Rodriguez M."/>
            <person name="Chiribao M.L."/>
            <person name="Parodi-Talice A."/>
            <person name="Pita S."/>
            <person name="Rijo G."/>
            <person name="Alvarez-Valin F."/>
            <person name="Robello C."/>
        </authorList>
    </citation>
    <scope>NUCLEOTIDE SEQUENCE [LARGE SCALE GENOMIC DNA]</scope>
    <source>
        <strain evidence="14 15">Dm28c</strain>
    </source>
</reference>
<gene>
    <name evidence="14" type="ORF">C4B63_102g45</name>
</gene>
<accession>A0A2V2URU9</accession>
<feature type="region of interest" description="Disordered" evidence="12">
    <location>
        <begin position="163"/>
        <end position="188"/>
    </location>
</feature>
<dbReference type="VEuPathDB" id="TriTrypDB:TCDM_05589"/>
<dbReference type="PROSITE" id="PS50011">
    <property type="entry name" value="PROTEIN_KINASE_DOM"/>
    <property type="match status" value="1"/>
</dbReference>
<dbReference type="VEuPathDB" id="TriTrypDB:TcG_06918"/>
<dbReference type="Proteomes" id="UP000246121">
    <property type="component" value="Unassembled WGS sequence"/>
</dbReference>
<evidence type="ECO:0000256" key="11">
    <source>
        <dbReference type="SAM" id="Coils"/>
    </source>
</evidence>
<evidence type="ECO:0000256" key="7">
    <source>
        <dbReference type="ARBA" id="ARBA00022840"/>
    </source>
</evidence>
<feature type="compositionally biased region" description="Basic and acidic residues" evidence="12">
    <location>
        <begin position="173"/>
        <end position="185"/>
    </location>
</feature>
<dbReference type="VEuPathDB" id="TriTrypDB:Tc_MARK_1678"/>
<feature type="domain" description="Protein kinase" evidence="13">
    <location>
        <begin position="60"/>
        <end position="408"/>
    </location>
</feature>
<comment type="catalytic activity">
    <reaction evidence="9">
        <text>L-seryl-[protein] + ATP = O-phospho-L-seryl-[protein] + ADP + H(+)</text>
        <dbReference type="Rhea" id="RHEA:17989"/>
        <dbReference type="Rhea" id="RHEA-COMP:9863"/>
        <dbReference type="Rhea" id="RHEA-COMP:11604"/>
        <dbReference type="ChEBI" id="CHEBI:15378"/>
        <dbReference type="ChEBI" id="CHEBI:29999"/>
        <dbReference type="ChEBI" id="CHEBI:30616"/>
        <dbReference type="ChEBI" id="CHEBI:83421"/>
        <dbReference type="ChEBI" id="CHEBI:456216"/>
        <dbReference type="EC" id="2.7.11.1"/>
    </reaction>
</comment>
<comment type="caution">
    <text evidence="14">The sequence shown here is derived from an EMBL/GenBank/DDBJ whole genome shotgun (WGS) entry which is preliminary data.</text>
</comment>
<comment type="similarity">
    <text evidence="1">Belongs to the protein kinase superfamily. NEK Ser/Thr protein kinase family. NIMA subfamily.</text>
</comment>
<evidence type="ECO:0000256" key="4">
    <source>
        <dbReference type="ARBA" id="ARBA00022679"/>
    </source>
</evidence>
<keyword evidence="7 10" id="KW-0067">ATP-binding</keyword>
<dbReference type="GO" id="GO:0004674">
    <property type="term" value="F:protein serine/threonine kinase activity"/>
    <property type="evidence" value="ECO:0007669"/>
    <property type="project" value="UniProtKB-KW"/>
</dbReference>
<dbReference type="VEuPathDB" id="TriTrypDB:ECC02_007667"/>
<protein>
    <recommendedName>
        <fullName evidence="2">non-specific serine/threonine protein kinase</fullName>
        <ecNumber evidence="2">2.7.11.1</ecNumber>
    </recommendedName>
</protein>
<dbReference type="VEuPathDB" id="TriTrypDB:TcYC6_0023260"/>
<dbReference type="EMBL" id="PRFA01000102">
    <property type="protein sequence ID" value="PWU87077.1"/>
    <property type="molecule type" value="Genomic_DNA"/>
</dbReference>
<dbReference type="Gene3D" id="1.10.510.10">
    <property type="entry name" value="Transferase(Phosphotransferase) domain 1"/>
    <property type="match status" value="2"/>
</dbReference>
<feature type="binding site" evidence="10">
    <location>
        <position position="94"/>
    </location>
    <ligand>
        <name>ATP</name>
        <dbReference type="ChEBI" id="CHEBI:30616"/>
    </ligand>
</feature>
<evidence type="ECO:0000313" key="15">
    <source>
        <dbReference type="Proteomes" id="UP000246121"/>
    </source>
</evidence>
<dbReference type="VEuPathDB" id="TriTrypDB:TCSYLVIO_008243"/>
<dbReference type="PROSITE" id="PS00107">
    <property type="entry name" value="PROTEIN_KINASE_ATP"/>
    <property type="match status" value="1"/>
</dbReference>
<evidence type="ECO:0000256" key="10">
    <source>
        <dbReference type="PROSITE-ProRule" id="PRU10141"/>
    </source>
</evidence>
<evidence type="ECO:0000256" key="1">
    <source>
        <dbReference type="ARBA" id="ARBA00010886"/>
    </source>
</evidence>
<dbReference type="PANTHER" id="PTHR43671">
    <property type="entry name" value="SERINE/THREONINE-PROTEIN KINASE NEK"/>
    <property type="match status" value="1"/>
</dbReference>
<dbReference type="VEuPathDB" id="TriTrypDB:C3747_7g330"/>
<dbReference type="InterPro" id="IPR017441">
    <property type="entry name" value="Protein_kinase_ATP_BS"/>
</dbReference>
<dbReference type="PROSITE" id="PS00108">
    <property type="entry name" value="PROTEIN_KINASE_ST"/>
    <property type="match status" value="1"/>
</dbReference>
<dbReference type="Pfam" id="PF00069">
    <property type="entry name" value="Pkinase"/>
    <property type="match status" value="2"/>
</dbReference>
<dbReference type="VEuPathDB" id="TriTrypDB:TcBrA4_0046480"/>
<evidence type="ECO:0000256" key="8">
    <source>
        <dbReference type="ARBA" id="ARBA00047899"/>
    </source>
</evidence>
<keyword evidence="4" id="KW-0808">Transferase</keyword>
<evidence type="ECO:0000256" key="6">
    <source>
        <dbReference type="ARBA" id="ARBA00022777"/>
    </source>
</evidence>
<dbReference type="VEuPathDB" id="TriTrypDB:TcCLB.509693.90"/>
<evidence type="ECO:0000259" key="13">
    <source>
        <dbReference type="PROSITE" id="PS50011"/>
    </source>
</evidence>
<dbReference type="InterPro" id="IPR008271">
    <property type="entry name" value="Ser/Thr_kinase_AS"/>
</dbReference>
<comment type="catalytic activity">
    <reaction evidence="8">
        <text>L-threonyl-[protein] + ATP = O-phospho-L-threonyl-[protein] + ADP + H(+)</text>
        <dbReference type="Rhea" id="RHEA:46608"/>
        <dbReference type="Rhea" id="RHEA-COMP:11060"/>
        <dbReference type="Rhea" id="RHEA-COMP:11605"/>
        <dbReference type="ChEBI" id="CHEBI:15378"/>
        <dbReference type="ChEBI" id="CHEBI:30013"/>
        <dbReference type="ChEBI" id="CHEBI:30616"/>
        <dbReference type="ChEBI" id="CHEBI:61977"/>
        <dbReference type="ChEBI" id="CHEBI:456216"/>
        <dbReference type="EC" id="2.7.11.1"/>
    </reaction>
</comment>
<dbReference type="InterPro" id="IPR011009">
    <property type="entry name" value="Kinase-like_dom_sf"/>
</dbReference>
<dbReference type="VEuPathDB" id="TriTrypDB:TcCLB.506457.50"/>
<dbReference type="EC" id="2.7.11.1" evidence="2"/>
<evidence type="ECO:0000256" key="2">
    <source>
        <dbReference type="ARBA" id="ARBA00012513"/>
    </source>
</evidence>
<dbReference type="PANTHER" id="PTHR43671:SF98">
    <property type="entry name" value="SERINE_THREONINE-PROTEIN KINASE NEK11"/>
    <property type="match status" value="1"/>
</dbReference>
<dbReference type="VEuPathDB" id="TriTrypDB:TcCL_ESM07112"/>
<name>A0A2V2URU9_TRYCR</name>